<sequence length="81" mass="9212">MRVSCSSVQCGRMRLSSCISTPSTLPTYRRLSMTVRTQSSTRLRGFLPNSIPSLPKQHTTAFYSRGILKFDLSCARRRGRR</sequence>
<proteinExistence type="predicted"/>
<dbReference type="AlphaFoldDB" id="A0A0A9DWI2"/>
<reference evidence="1" key="2">
    <citation type="journal article" date="2015" name="Data Brief">
        <title>Shoot transcriptome of the giant reed, Arundo donax.</title>
        <authorList>
            <person name="Barrero R.A."/>
            <person name="Guerrero F.D."/>
            <person name="Moolhuijzen P."/>
            <person name="Goolsby J.A."/>
            <person name="Tidwell J."/>
            <person name="Bellgard S.E."/>
            <person name="Bellgard M.I."/>
        </authorList>
    </citation>
    <scope>NUCLEOTIDE SEQUENCE</scope>
    <source>
        <tissue evidence="1">Shoot tissue taken approximately 20 cm above the soil surface</tissue>
    </source>
</reference>
<dbReference type="EMBL" id="GBRH01206837">
    <property type="protein sequence ID" value="JAD91058.1"/>
    <property type="molecule type" value="Transcribed_RNA"/>
</dbReference>
<accession>A0A0A9DWI2</accession>
<organism evidence="1">
    <name type="scientific">Arundo donax</name>
    <name type="common">Giant reed</name>
    <name type="synonym">Donax arundinaceus</name>
    <dbReference type="NCBI Taxonomy" id="35708"/>
    <lineage>
        <taxon>Eukaryota</taxon>
        <taxon>Viridiplantae</taxon>
        <taxon>Streptophyta</taxon>
        <taxon>Embryophyta</taxon>
        <taxon>Tracheophyta</taxon>
        <taxon>Spermatophyta</taxon>
        <taxon>Magnoliopsida</taxon>
        <taxon>Liliopsida</taxon>
        <taxon>Poales</taxon>
        <taxon>Poaceae</taxon>
        <taxon>PACMAD clade</taxon>
        <taxon>Arundinoideae</taxon>
        <taxon>Arundineae</taxon>
        <taxon>Arundo</taxon>
    </lineage>
</organism>
<name>A0A0A9DWI2_ARUDO</name>
<reference evidence="1" key="1">
    <citation type="submission" date="2014-09" db="EMBL/GenBank/DDBJ databases">
        <authorList>
            <person name="Magalhaes I.L.F."/>
            <person name="Oliveira U."/>
            <person name="Santos F.R."/>
            <person name="Vidigal T.H.D.A."/>
            <person name="Brescovit A.D."/>
            <person name="Santos A.J."/>
        </authorList>
    </citation>
    <scope>NUCLEOTIDE SEQUENCE</scope>
    <source>
        <tissue evidence="1">Shoot tissue taken approximately 20 cm above the soil surface</tissue>
    </source>
</reference>
<evidence type="ECO:0000313" key="1">
    <source>
        <dbReference type="EMBL" id="JAD91058.1"/>
    </source>
</evidence>
<protein>
    <submittedName>
        <fullName evidence="1">Uncharacterized protein</fullName>
    </submittedName>
</protein>